<keyword evidence="7" id="KW-0472">Membrane</keyword>
<gene>
    <name evidence="10" type="ORF">N0V89_001738</name>
</gene>
<dbReference type="InterPro" id="IPR003593">
    <property type="entry name" value="AAA+_ATPase"/>
</dbReference>
<dbReference type="GO" id="GO:0000041">
    <property type="term" value="P:transition metal ion transport"/>
    <property type="evidence" value="ECO:0007669"/>
    <property type="project" value="UniProtKB-ARBA"/>
</dbReference>
<comment type="subcellular location">
    <subcellularLocation>
        <location evidence="1">Membrane</location>
        <topology evidence="1">Multi-pass membrane protein</topology>
    </subcellularLocation>
</comment>
<keyword evidence="4" id="KW-0547">Nucleotide-binding</keyword>
<dbReference type="EMBL" id="JAPEUX010000002">
    <property type="protein sequence ID" value="KAJ4357163.1"/>
    <property type="molecule type" value="Genomic_DNA"/>
</dbReference>
<keyword evidence="3" id="KW-0812">Transmembrane</keyword>
<dbReference type="GO" id="GO:0005524">
    <property type="term" value="F:ATP binding"/>
    <property type="evidence" value="ECO:0007669"/>
    <property type="project" value="UniProtKB-KW"/>
</dbReference>
<proteinExistence type="inferred from homology"/>
<keyword evidence="11" id="KW-1185">Reference proteome</keyword>
<name>A0A9W8XS60_9PLEO</name>
<organism evidence="10 11">
    <name type="scientific">Didymosphaeria variabile</name>
    <dbReference type="NCBI Taxonomy" id="1932322"/>
    <lineage>
        <taxon>Eukaryota</taxon>
        <taxon>Fungi</taxon>
        <taxon>Dikarya</taxon>
        <taxon>Ascomycota</taxon>
        <taxon>Pezizomycotina</taxon>
        <taxon>Dothideomycetes</taxon>
        <taxon>Pleosporomycetidae</taxon>
        <taxon>Pleosporales</taxon>
        <taxon>Massarineae</taxon>
        <taxon>Didymosphaeriaceae</taxon>
        <taxon>Didymosphaeria</taxon>
    </lineage>
</organism>
<dbReference type="InterPro" id="IPR027417">
    <property type="entry name" value="P-loop_NTPase"/>
</dbReference>
<keyword evidence="6" id="KW-1133">Transmembrane helix</keyword>
<dbReference type="InterPro" id="IPR039421">
    <property type="entry name" value="Type_1_exporter"/>
</dbReference>
<dbReference type="OrthoDB" id="6500128at2759"/>
<keyword evidence="2" id="KW-0813">Transport</keyword>
<dbReference type="GeneID" id="80905268"/>
<dbReference type="GO" id="GO:0140359">
    <property type="term" value="F:ABC-type transporter activity"/>
    <property type="evidence" value="ECO:0007669"/>
    <property type="project" value="UniProtKB-ARBA"/>
</dbReference>
<evidence type="ECO:0000256" key="6">
    <source>
        <dbReference type="ARBA" id="ARBA00022989"/>
    </source>
</evidence>
<keyword evidence="5" id="KW-0067">ATP-binding</keyword>
<dbReference type="RefSeq" id="XP_056074022.1">
    <property type="nucleotide sequence ID" value="XM_056210549.1"/>
</dbReference>
<dbReference type="PANTHER" id="PTHR24221">
    <property type="entry name" value="ATP-BINDING CASSETTE SUB-FAMILY B"/>
    <property type="match status" value="1"/>
</dbReference>
<protein>
    <recommendedName>
        <fullName evidence="9">ABC transporter domain-containing protein</fullName>
    </recommendedName>
</protein>
<dbReference type="SMART" id="SM00382">
    <property type="entry name" value="AAA"/>
    <property type="match status" value="1"/>
</dbReference>
<evidence type="ECO:0000256" key="3">
    <source>
        <dbReference type="ARBA" id="ARBA00022692"/>
    </source>
</evidence>
<dbReference type="GO" id="GO:0016887">
    <property type="term" value="F:ATP hydrolysis activity"/>
    <property type="evidence" value="ECO:0007669"/>
    <property type="project" value="InterPro"/>
</dbReference>
<dbReference type="PROSITE" id="PS00211">
    <property type="entry name" value="ABC_TRANSPORTER_1"/>
    <property type="match status" value="1"/>
</dbReference>
<dbReference type="GO" id="GO:0005774">
    <property type="term" value="C:vacuolar membrane"/>
    <property type="evidence" value="ECO:0007669"/>
    <property type="project" value="TreeGrafter"/>
</dbReference>
<evidence type="ECO:0000256" key="1">
    <source>
        <dbReference type="ARBA" id="ARBA00004141"/>
    </source>
</evidence>
<dbReference type="Proteomes" id="UP001140513">
    <property type="component" value="Unassembled WGS sequence"/>
</dbReference>
<comment type="caution">
    <text evidence="10">The sequence shown here is derived from an EMBL/GenBank/DDBJ whole genome shotgun (WGS) entry which is preliminary data.</text>
</comment>
<sequence>MFVSILAYFTQLQAPLQFFGSFYNQVQNNLIDAERMLALNAKEIMRCDGRITFSNVSFAYHQRKPAINNVSFTVEPGTKTAIIGESGSGKSTCLKLLFRFYDVSSGSIQVDGHDIRSLKMLSYRRHIAVVPQETILFNASILYNLQYAKPDAALEEIYEACKAASIHDRITEFPEGYDTKVGERGLRLSGGERQRIAIARALLKDPQMILLDEATASLDSHTEKQIQGALEYATNGRTTMTIAHRLSTITDADQILVFHHGEIVERGTHEELIRKHGRYYDMWEKQTKKQDANKAQDDKTSL</sequence>
<reference evidence="10" key="1">
    <citation type="submission" date="2022-10" db="EMBL/GenBank/DDBJ databases">
        <title>Tapping the CABI collections for fungal endophytes: first genome assemblies for Collariella, Neodidymelliopsis, Ascochyta clinopodiicola, Didymella pomorum, Didymosphaeria variabile, Neocosmospora piperis and Neocucurbitaria cava.</title>
        <authorList>
            <person name="Hill R."/>
        </authorList>
    </citation>
    <scope>NUCLEOTIDE SEQUENCE</scope>
    <source>
        <strain evidence="10">IMI 356815</strain>
    </source>
</reference>
<evidence type="ECO:0000313" key="10">
    <source>
        <dbReference type="EMBL" id="KAJ4357163.1"/>
    </source>
</evidence>
<dbReference type="SUPFAM" id="SSF52540">
    <property type="entry name" value="P-loop containing nucleoside triphosphate hydrolases"/>
    <property type="match status" value="1"/>
</dbReference>
<dbReference type="FunFam" id="3.40.50.300:FF:000186">
    <property type="entry name" value="ATP-binding cassette sub-family B member 7, mitochondrial"/>
    <property type="match status" value="1"/>
</dbReference>
<evidence type="ECO:0000259" key="9">
    <source>
        <dbReference type="PROSITE" id="PS50893"/>
    </source>
</evidence>
<evidence type="ECO:0000256" key="7">
    <source>
        <dbReference type="ARBA" id="ARBA00023136"/>
    </source>
</evidence>
<evidence type="ECO:0000256" key="4">
    <source>
        <dbReference type="ARBA" id="ARBA00022741"/>
    </source>
</evidence>
<feature type="domain" description="ABC transporter" evidence="9">
    <location>
        <begin position="51"/>
        <end position="285"/>
    </location>
</feature>
<evidence type="ECO:0000256" key="2">
    <source>
        <dbReference type="ARBA" id="ARBA00022448"/>
    </source>
</evidence>
<accession>A0A9W8XS60</accession>
<evidence type="ECO:0000313" key="11">
    <source>
        <dbReference type="Proteomes" id="UP001140513"/>
    </source>
</evidence>
<evidence type="ECO:0000256" key="5">
    <source>
        <dbReference type="ARBA" id="ARBA00022840"/>
    </source>
</evidence>
<dbReference type="InterPro" id="IPR017871">
    <property type="entry name" value="ABC_transporter-like_CS"/>
</dbReference>
<dbReference type="Gene3D" id="3.40.50.300">
    <property type="entry name" value="P-loop containing nucleotide triphosphate hydrolases"/>
    <property type="match status" value="1"/>
</dbReference>
<dbReference type="PANTHER" id="PTHR24221:SF651">
    <property type="entry name" value="HEAVY METAL TOLERANCE PROTEIN"/>
    <property type="match status" value="1"/>
</dbReference>
<evidence type="ECO:0000256" key="8">
    <source>
        <dbReference type="ARBA" id="ARBA00024363"/>
    </source>
</evidence>
<dbReference type="AlphaFoldDB" id="A0A9W8XS60"/>
<dbReference type="CDD" id="cd03253">
    <property type="entry name" value="ABCC_ATM1_transporter"/>
    <property type="match status" value="1"/>
</dbReference>
<dbReference type="Pfam" id="PF00005">
    <property type="entry name" value="ABC_tran"/>
    <property type="match status" value="1"/>
</dbReference>
<dbReference type="PROSITE" id="PS50893">
    <property type="entry name" value="ABC_TRANSPORTER_2"/>
    <property type="match status" value="1"/>
</dbReference>
<comment type="similarity">
    <text evidence="8">Belongs to the ABC transporter superfamily. ABCB family. Heavy Metal importer (TC 3.A.1.210) subfamily.</text>
</comment>
<dbReference type="InterPro" id="IPR003439">
    <property type="entry name" value="ABC_transporter-like_ATP-bd"/>
</dbReference>